<gene>
    <name evidence="3" type="ORF">PG999_012214</name>
</gene>
<dbReference type="InterPro" id="IPR021840">
    <property type="entry name" value="DUF3433"/>
</dbReference>
<keyword evidence="2" id="KW-0812">Transmembrane</keyword>
<proteinExistence type="predicted"/>
<protein>
    <submittedName>
        <fullName evidence="3">Uncharacterized protein</fullName>
    </submittedName>
</protein>
<dbReference type="PANTHER" id="PTHR37544:SF3">
    <property type="entry name" value="SPRAY"/>
    <property type="match status" value="1"/>
</dbReference>
<dbReference type="Pfam" id="PF11915">
    <property type="entry name" value="DUF3433"/>
    <property type="match status" value="1"/>
</dbReference>
<dbReference type="Proteomes" id="UP001392437">
    <property type="component" value="Unassembled WGS sequence"/>
</dbReference>
<evidence type="ECO:0000313" key="4">
    <source>
        <dbReference type="Proteomes" id="UP001392437"/>
    </source>
</evidence>
<feature type="transmembrane region" description="Helical" evidence="2">
    <location>
        <begin position="240"/>
        <end position="259"/>
    </location>
</feature>
<evidence type="ECO:0000256" key="1">
    <source>
        <dbReference type="SAM" id="MobiDB-lite"/>
    </source>
</evidence>
<dbReference type="EMBL" id="JAQQWP010000009">
    <property type="protein sequence ID" value="KAK8101840.1"/>
    <property type="molecule type" value="Genomic_DNA"/>
</dbReference>
<name>A0AAW0QGR5_9PEZI</name>
<feature type="region of interest" description="Disordered" evidence="1">
    <location>
        <begin position="27"/>
        <end position="53"/>
    </location>
</feature>
<keyword evidence="2" id="KW-0472">Membrane</keyword>
<evidence type="ECO:0000313" key="3">
    <source>
        <dbReference type="EMBL" id="KAK8101840.1"/>
    </source>
</evidence>
<feature type="transmembrane region" description="Helical" evidence="2">
    <location>
        <begin position="97"/>
        <end position="119"/>
    </location>
</feature>
<comment type="caution">
    <text evidence="3">The sequence shown here is derived from an EMBL/GenBank/DDBJ whole genome shotgun (WGS) entry which is preliminary data.</text>
</comment>
<feature type="transmembrane region" description="Helical" evidence="2">
    <location>
        <begin position="477"/>
        <end position="497"/>
    </location>
</feature>
<keyword evidence="4" id="KW-1185">Reference proteome</keyword>
<evidence type="ECO:0000256" key="2">
    <source>
        <dbReference type="SAM" id="Phobius"/>
    </source>
</evidence>
<dbReference type="AlphaFoldDB" id="A0AAW0QGR5"/>
<organism evidence="3 4">
    <name type="scientific">Apiospora kogelbergensis</name>
    <dbReference type="NCBI Taxonomy" id="1337665"/>
    <lineage>
        <taxon>Eukaryota</taxon>
        <taxon>Fungi</taxon>
        <taxon>Dikarya</taxon>
        <taxon>Ascomycota</taxon>
        <taxon>Pezizomycotina</taxon>
        <taxon>Sordariomycetes</taxon>
        <taxon>Xylariomycetidae</taxon>
        <taxon>Amphisphaeriales</taxon>
        <taxon>Apiosporaceae</taxon>
        <taxon>Apiospora</taxon>
    </lineage>
</organism>
<feature type="transmembrane region" description="Helical" evidence="2">
    <location>
        <begin position="436"/>
        <end position="457"/>
    </location>
</feature>
<reference evidence="3 4" key="1">
    <citation type="submission" date="2023-01" db="EMBL/GenBank/DDBJ databases">
        <title>Analysis of 21 Apiospora genomes using comparative genomics revels a genus with tremendous synthesis potential of carbohydrate active enzymes and secondary metabolites.</title>
        <authorList>
            <person name="Sorensen T."/>
        </authorList>
    </citation>
    <scope>NUCLEOTIDE SEQUENCE [LARGE SCALE GENOMIC DNA]</scope>
    <source>
        <strain evidence="3 4">CBS 117206</strain>
    </source>
</reference>
<sequence>MHPKSTVYPQSIPHNEVENLHERDAQHLAPGGGQVDQDVGTTTEVGVPSEHSPRPRFHVLQDCKLLEDSPAGTIYAPIDTPQHYPALDFRPTLLKNVTLCVMIALNLGIIGCLVGLQHMQTLTRTHDLPSVNLYLAVSYGPSLIGTISSVLLNSTLQEVERIYPYVSMADRTSSDRGSQRPSESVSAQYFPVGVLWPLNRWGIPFSVLKLTGIWLVAVKTSLLQVFDSKESWIVLVHSQVANLLIAFYAIYVAFLSISIDPFYGSTKVPRLDWRRDLPGTPYNQKPIEGNLPIDAYLTLPSGAIIIGLCLYLIISGITKRTFTIDSHGQFKYALHDFNLTDLAKSGNVTEINYTFLPPGTHAVFGWNLVLRSIPIALMHNVYSWTARIDLQKRFAQPLLNMRFGPAAADTSLLLDYLTSQPLAVLSQAWSHGHWKVFYYAMSAMSAPLLKLTSVGILTLTQVKIGDDSIIIGEPSQAFIAATIVLLIVVLVSCALPCRFVKDPIFSQCDPHRKKENLSSDLRNRYDKYLLGALAHSDDERMGFEVSEMGRCGCVTRWIWYIDPQSGEPWHCHSSDAHRLQNFVDCSD</sequence>
<accession>A0AAW0QGR5</accession>
<keyword evidence="2" id="KW-1133">Transmembrane helix</keyword>
<dbReference type="PANTHER" id="PTHR37544">
    <property type="entry name" value="SPRAY-RELATED"/>
    <property type="match status" value="1"/>
</dbReference>
<feature type="transmembrane region" description="Helical" evidence="2">
    <location>
        <begin position="131"/>
        <end position="152"/>
    </location>
</feature>
<feature type="transmembrane region" description="Helical" evidence="2">
    <location>
        <begin position="295"/>
        <end position="314"/>
    </location>
</feature>